<keyword evidence="2" id="KW-0732">Signal</keyword>
<sequence length="85" mass="9562">MTPPAQSNPVNRRLLLLLLLLLLPSRIVRPDRPRSHPPNPRPLSWPSTPFPSMQLPCPSPDRRRYYVAQCCTTARPAASGRLGQL</sequence>
<keyword evidence="4" id="KW-1185">Reference proteome</keyword>
<dbReference type="VEuPathDB" id="FungiDB:BO71DRAFT_396956"/>
<gene>
    <name evidence="3" type="ORF">BO71DRAFT_396956</name>
</gene>
<dbReference type="EMBL" id="KZ825835">
    <property type="protein sequence ID" value="PYH96654.1"/>
    <property type="molecule type" value="Genomic_DNA"/>
</dbReference>
<feature type="region of interest" description="Disordered" evidence="1">
    <location>
        <begin position="29"/>
        <end position="51"/>
    </location>
</feature>
<evidence type="ECO:0000256" key="1">
    <source>
        <dbReference type="SAM" id="MobiDB-lite"/>
    </source>
</evidence>
<feature type="signal peptide" evidence="2">
    <location>
        <begin position="1"/>
        <end position="30"/>
    </location>
</feature>
<feature type="non-terminal residue" evidence="3">
    <location>
        <position position="85"/>
    </location>
</feature>
<organism evidence="3 4">
    <name type="scientific">Aspergillus ellipticus CBS 707.79</name>
    <dbReference type="NCBI Taxonomy" id="1448320"/>
    <lineage>
        <taxon>Eukaryota</taxon>
        <taxon>Fungi</taxon>
        <taxon>Dikarya</taxon>
        <taxon>Ascomycota</taxon>
        <taxon>Pezizomycotina</taxon>
        <taxon>Eurotiomycetes</taxon>
        <taxon>Eurotiomycetidae</taxon>
        <taxon>Eurotiales</taxon>
        <taxon>Aspergillaceae</taxon>
        <taxon>Aspergillus</taxon>
        <taxon>Aspergillus subgen. Circumdati</taxon>
    </lineage>
</organism>
<reference evidence="3 4" key="1">
    <citation type="submission" date="2018-02" db="EMBL/GenBank/DDBJ databases">
        <title>The genomes of Aspergillus section Nigri reveals drivers in fungal speciation.</title>
        <authorList>
            <consortium name="DOE Joint Genome Institute"/>
            <person name="Vesth T.C."/>
            <person name="Nybo J."/>
            <person name="Theobald S."/>
            <person name="Brandl J."/>
            <person name="Frisvad J.C."/>
            <person name="Nielsen K.F."/>
            <person name="Lyhne E.K."/>
            <person name="Kogle M.E."/>
            <person name="Kuo A."/>
            <person name="Riley R."/>
            <person name="Clum A."/>
            <person name="Nolan M."/>
            <person name="Lipzen A."/>
            <person name="Salamov A."/>
            <person name="Henrissat B."/>
            <person name="Wiebenga A."/>
            <person name="De vries R.P."/>
            <person name="Grigoriev I.V."/>
            <person name="Mortensen U.H."/>
            <person name="Andersen M.R."/>
            <person name="Baker S.E."/>
        </authorList>
    </citation>
    <scope>NUCLEOTIDE SEQUENCE [LARGE SCALE GENOMIC DNA]</scope>
    <source>
        <strain evidence="3 4">CBS 707.79</strain>
    </source>
</reference>
<evidence type="ECO:0008006" key="5">
    <source>
        <dbReference type="Google" id="ProtNLM"/>
    </source>
</evidence>
<evidence type="ECO:0000256" key="2">
    <source>
        <dbReference type="SAM" id="SignalP"/>
    </source>
</evidence>
<evidence type="ECO:0000313" key="3">
    <source>
        <dbReference type="EMBL" id="PYH96654.1"/>
    </source>
</evidence>
<protein>
    <recommendedName>
        <fullName evidence="5">Secreted protein</fullName>
    </recommendedName>
</protein>
<dbReference type="AlphaFoldDB" id="A0A319DI49"/>
<feature type="chain" id="PRO_5016263045" description="Secreted protein" evidence="2">
    <location>
        <begin position="31"/>
        <end position="85"/>
    </location>
</feature>
<dbReference type="Proteomes" id="UP000247810">
    <property type="component" value="Unassembled WGS sequence"/>
</dbReference>
<accession>A0A319DI49</accession>
<name>A0A319DI49_9EURO</name>
<evidence type="ECO:0000313" key="4">
    <source>
        <dbReference type="Proteomes" id="UP000247810"/>
    </source>
</evidence>
<proteinExistence type="predicted"/>